<dbReference type="PANTHER" id="PTHR23292">
    <property type="entry name" value="LIPOPOLYSACCHARIDE-INDUCED TUMOR NECROSIS FACTOR-ALPHA FACTOR"/>
    <property type="match status" value="1"/>
</dbReference>
<dbReference type="GO" id="GO:0008270">
    <property type="term" value="F:zinc ion binding"/>
    <property type="evidence" value="ECO:0007669"/>
    <property type="project" value="TreeGrafter"/>
</dbReference>
<dbReference type="AlphaFoldDB" id="A0A9N9I7P0"/>
<keyword evidence="4" id="KW-0862">Zinc</keyword>
<evidence type="ECO:0000256" key="2">
    <source>
        <dbReference type="ARBA" id="ARBA00005975"/>
    </source>
</evidence>
<evidence type="ECO:0000313" key="9">
    <source>
        <dbReference type="Proteomes" id="UP000789508"/>
    </source>
</evidence>
<proteinExistence type="inferred from homology"/>
<reference evidence="8" key="1">
    <citation type="submission" date="2021-06" db="EMBL/GenBank/DDBJ databases">
        <authorList>
            <person name="Kallberg Y."/>
            <person name="Tangrot J."/>
            <person name="Rosling A."/>
        </authorList>
    </citation>
    <scope>NUCLEOTIDE SEQUENCE</scope>
    <source>
        <strain evidence="8">FL130A</strain>
    </source>
</reference>
<evidence type="ECO:0000256" key="4">
    <source>
        <dbReference type="ARBA" id="ARBA00022833"/>
    </source>
</evidence>
<gene>
    <name evidence="8" type="ORF">ALEPTO_LOCUS12350</name>
</gene>
<sequence length="158" mass="18109">FLSFLIQIPYAPKAEPNFPSLISLSFILMESSFNGHKETSPFLEMHIYAYKISKQNNMEKESNTNSTDQVPPPNNNILDDINTPPPPDPLTMYCPYCQQQVLTTVTRIPGARAYCCSALLCCVFWPLFWLPCVMKECQDEFHHCSRCKRVLAIIEDEP</sequence>
<feature type="domain" description="LITAF" evidence="7">
    <location>
        <begin position="73"/>
        <end position="156"/>
    </location>
</feature>
<dbReference type="SMART" id="SM00714">
    <property type="entry name" value="LITAF"/>
    <property type="match status" value="1"/>
</dbReference>
<dbReference type="PANTHER" id="PTHR23292:SF6">
    <property type="entry name" value="FI16602P1-RELATED"/>
    <property type="match status" value="1"/>
</dbReference>
<dbReference type="GO" id="GO:0016020">
    <property type="term" value="C:membrane"/>
    <property type="evidence" value="ECO:0007669"/>
    <property type="project" value="UniProtKB-SubCell"/>
</dbReference>
<name>A0A9N9I7P0_9GLOM</name>
<feature type="region of interest" description="Disordered" evidence="6">
    <location>
        <begin position="59"/>
        <end position="82"/>
    </location>
</feature>
<dbReference type="PROSITE" id="PS51837">
    <property type="entry name" value="LITAF"/>
    <property type="match status" value="1"/>
</dbReference>
<evidence type="ECO:0000256" key="6">
    <source>
        <dbReference type="SAM" id="MobiDB-lite"/>
    </source>
</evidence>
<dbReference type="InterPro" id="IPR006629">
    <property type="entry name" value="LITAF"/>
</dbReference>
<comment type="subcellular location">
    <subcellularLocation>
        <location evidence="1">Membrane</location>
        <topology evidence="1">Peripheral membrane protein</topology>
    </subcellularLocation>
</comment>
<accession>A0A9N9I7P0</accession>
<dbReference type="Pfam" id="PF10601">
    <property type="entry name" value="zf-LITAF-like"/>
    <property type="match status" value="1"/>
</dbReference>
<evidence type="ECO:0000256" key="1">
    <source>
        <dbReference type="ARBA" id="ARBA00004170"/>
    </source>
</evidence>
<keyword evidence="5" id="KW-0472">Membrane</keyword>
<evidence type="ECO:0000256" key="5">
    <source>
        <dbReference type="ARBA" id="ARBA00023136"/>
    </source>
</evidence>
<keyword evidence="9" id="KW-1185">Reference proteome</keyword>
<evidence type="ECO:0000313" key="8">
    <source>
        <dbReference type="EMBL" id="CAG8723622.1"/>
    </source>
</evidence>
<feature type="non-terminal residue" evidence="8">
    <location>
        <position position="158"/>
    </location>
</feature>
<evidence type="ECO:0000259" key="7">
    <source>
        <dbReference type="PROSITE" id="PS51837"/>
    </source>
</evidence>
<comment type="caution">
    <text evidence="8">The sequence shown here is derived from an EMBL/GenBank/DDBJ whole genome shotgun (WGS) entry which is preliminary data.</text>
</comment>
<comment type="similarity">
    <text evidence="2">Belongs to the CDIP1/LITAF family.</text>
</comment>
<dbReference type="OrthoDB" id="5599753at2759"/>
<keyword evidence="3" id="KW-0479">Metal-binding</keyword>
<dbReference type="EMBL" id="CAJVPS010027269">
    <property type="protein sequence ID" value="CAG8723622.1"/>
    <property type="molecule type" value="Genomic_DNA"/>
</dbReference>
<dbReference type="InterPro" id="IPR037519">
    <property type="entry name" value="LITAF_fam"/>
</dbReference>
<evidence type="ECO:0000256" key="3">
    <source>
        <dbReference type="ARBA" id="ARBA00022723"/>
    </source>
</evidence>
<dbReference type="Proteomes" id="UP000789508">
    <property type="component" value="Unassembled WGS sequence"/>
</dbReference>
<protein>
    <submittedName>
        <fullName evidence="8">11878_t:CDS:1</fullName>
    </submittedName>
</protein>
<organism evidence="8 9">
    <name type="scientific">Ambispora leptoticha</name>
    <dbReference type="NCBI Taxonomy" id="144679"/>
    <lineage>
        <taxon>Eukaryota</taxon>
        <taxon>Fungi</taxon>
        <taxon>Fungi incertae sedis</taxon>
        <taxon>Mucoromycota</taxon>
        <taxon>Glomeromycotina</taxon>
        <taxon>Glomeromycetes</taxon>
        <taxon>Archaeosporales</taxon>
        <taxon>Ambisporaceae</taxon>
        <taxon>Ambispora</taxon>
    </lineage>
</organism>